<dbReference type="PATRIC" id="fig|1411021.3.peg.212"/>
<gene>
    <name evidence="1" type="ORF">T231_03325</name>
</gene>
<organism evidence="1 2">
    <name type="scientific">Tannerella sp. oral taxon BU063 isolate Cell 6/7/9</name>
    <dbReference type="NCBI Taxonomy" id="1411021"/>
    <lineage>
        <taxon>Bacteria</taxon>
        <taxon>Pseudomonadati</taxon>
        <taxon>Bacteroidota</taxon>
        <taxon>Bacteroidia</taxon>
        <taxon>Bacteroidales</taxon>
        <taxon>Tannerellaceae</taxon>
        <taxon>Tannerella</taxon>
    </lineage>
</organism>
<evidence type="ECO:0008006" key="3">
    <source>
        <dbReference type="Google" id="ProtNLM"/>
    </source>
</evidence>
<name>W2CW42_9BACT</name>
<dbReference type="Pfam" id="PF14902">
    <property type="entry name" value="DUF4494"/>
    <property type="match status" value="1"/>
</dbReference>
<accession>W2CW42</accession>
<dbReference type="InterPro" id="IPR027848">
    <property type="entry name" value="DUF4494"/>
</dbReference>
<keyword evidence="2" id="KW-1185">Reference proteome</keyword>
<proteinExistence type="predicted"/>
<sequence>MAWYECKVTHTVISEDGWKTVTEPYLVEALSVTEAATRITAELEGDGDVTIEGVTRKRFQEVFLEEGEWEHPFYLAKVALTTLDEKSGTEREQTFCYLIEAETLKDAMQRLEAELRGGVSDWELLSLSKSPIVEVVTAEKKAEGAA</sequence>
<dbReference type="Proteomes" id="UP000018874">
    <property type="component" value="Unassembled WGS sequence"/>
</dbReference>
<dbReference type="AlphaFoldDB" id="W2CW42"/>
<evidence type="ECO:0000313" key="1">
    <source>
        <dbReference type="EMBL" id="ETK10741.1"/>
    </source>
</evidence>
<dbReference type="EMBL" id="AYYD01000627">
    <property type="protein sequence ID" value="ETK10741.1"/>
    <property type="molecule type" value="Genomic_DNA"/>
</dbReference>
<evidence type="ECO:0000313" key="2">
    <source>
        <dbReference type="Proteomes" id="UP000018874"/>
    </source>
</evidence>
<comment type="caution">
    <text evidence="1">The sequence shown here is derived from an EMBL/GenBank/DDBJ whole genome shotgun (WGS) entry which is preliminary data.</text>
</comment>
<protein>
    <recommendedName>
        <fullName evidence="3">DUF4494 domain-containing protein</fullName>
    </recommendedName>
</protein>
<reference evidence="1 2" key="1">
    <citation type="submission" date="2013-11" db="EMBL/GenBank/DDBJ databases">
        <title>Single cell genomics of uncultured Tannerella BU063 (oral taxon 286).</title>
        <authorList>
            <person name="Beall C.J."/>
            <person name="Campbell A.G."/>
            <person name="Griffen A.L."/>
            <person name="Podar M."/>
            <person name="Leys E.J."/>
        </authorList>
    </citation>
    <scope>NUCLEOTIDE SEQUENCE [LARGE SCALE GENOMIC DNA]</scope>
    <source>
        <strain evidence="1">Cell 6/7/9</strain>
    </source>
</reference>